<keyword evidence="4 9" id="KW-1133">Transmembrane helix</keyword>
<gene>
    <name evidence="11" type="ORF">BJG266_LOCUS8393</name>
</gene>
<dbReference type="InterPro" id="IPR017452">
    <property type="entry name" value="GPCR_Rhodpsn_7TM"/>
</dbReference>
<name>A0A813WXF3_9BILA</name>
<evidence type="ECO:0000313" key="12">
    <source>
        <dbReference type="Proteomes" id="UP000663877"/>
    </source>
</evidence>
<keyword evidence="3 9" id="KW-0812">Transmembrane</keyword>
<dbReference type="GO" id="GO:0005886">
    <property type="term" value="C:plasma membrane"/>
    <property type="evidence" value="ECO:0007669"/>
    <property type="project" value="UniProtKB-SubCell"/>
</dbReference>
<feature type="transmembrane region" description="Helical" evidence="9">
    <location>
        <begin position="172"/>
        <end position="197"/>
    </location>
</feature>
<keyword evidence="6 9" id="KW-0472">Membrane</keyword>
<accession>A0A813WXF3</accession>
<evidence type="ECO:0000256" key="4">
    <source>
        <dbReference type="ARBA" id="ARBA00022989"/>
    </source>
</evidence>
<evidence type="ECO:0000256" key="7">
    <source>
        <dbReference type="ARBA" id="ARBA00023170"/>
    </source>
</evidence>
<feature type="transmembrane region" description="Helical" evidence="9">
    <location>
        <begin position="254"/>
        <end position="278"/>
    </location>
</feature>
<dbReference type="EMBL" id="CAJNOI010000026">
    <property type="protein sequence ID" value="CAF0861283.1"/>
    <property type="molecule type" value="Genomic_DNA"/>
</dbReference>
<feature type="transmembrane region" description="Helical" evidence="9">
    <location>
        <begin position="81"/>
        <end position="108"/>
    </location>
</feature>
<evidence type="ECO:0000256" key="6">
    <source>
        <dbReference type="ARBA" id="ARBA00023136"/>
    </source>
</evidence>
<proteinExistence type="predicted"/>
<dbReference type="Proteomes" id="UP000663877">
    <property type="component" value="Unassembled WGS sequence"/>
</dbReference>
<dbReference type="Gene3D" id="1.20.1070.10">
    <property type="entry name" value="Rhodopsin 7-helix transmembrane proteins"/>
    <property type="match status" value="1"/>
</dbReference>
<feature type="transmembrane region" description="Helical" evidence="9">
    <location>
        <begin position="48"/>
        <end position="69"/>
    </location>
</feature>
<dbReference type="GO" id="GO:0043005">
    <property type="term" value="C:neuron projection"/>
    <property type="evidence" value="ECO:0007669"/>
    <property type="project" value="TreeGrafter"/>
</dbReference>
<comment type="caution">
    <text evidence="11">The sequence shown here is derived from an EMBL/GenBank/DDBJ whole genome shotgun (WGS) entry which is preliminary data.</text>
</comment>
<dbReference type="GO" id="GO:0042923">
    <property type="term" value="F:neuropeptide binding"/>
    <property type="evidence" value="ECO:0007669"/>
    <property type="project" value="TreeGrafter"/>
</dbReference>
<feature type="transmembrane region" description="Helical" evidence="9">
    <location>
        <begin position="15"/>
        <end position="36"/>
    </location>
</feature>
<keyword evidence="2" id="KW-1003">Cell membrane</keyword>
<dbReference type="InterPro" id="IPR000276">
    <property type="entry name" value="GPCR_Rhodpsn"/>
</dbReference>
<evidence type="ECO:0000313" key="11">
    <source>
        <dbReference type="EMBL" id="CAF0861283.1"/>
    </source>
</evidence>
<feature type="domain" description="G-protein coupled receptors family 1 profile" evidence="10">
    <location>
        <begin position="27"/>
        <end position="275"/>
    </location>
</feature>
<sequence length="359" mass="41729">MVDSFSDICVQLNRWILLIIIIMGIFGNLLNITIFIRPVFNHHVCSWYFFALAVNNCFYSLIVITYHLLTDGFQIQAITNSLSLCQFISFIDIFCTSLSHYLIVLAAINRYCAGSANPRFHIFHSFQAMVLSILLTMIFCGLLAISNPIVVDLNSTDGFGCNVRVNTIYKEFYVIVQMILFVIIAPILMIIFALLTFRDRRLIGDIPMAVSKCRHMEYHQTRMFFLLVIVYIILNLPEWIEYLILLRSNLFKSIILTTTIIRIPIYFSYILPIVWYLITAHPSYELLSYDINAQKPSIMLPQSADQFPDEHRESVICKHCSNHRHRHSKCHTNCDNEAESGIKHGSFRLRHRIIEKFNQ</sequence>
<keyword evidence="7" id="KW-0675">Receptor</keyword>
<evidence type="ECO:0000256" key="2">
    <source>
        <dbReference type="ARBA" id="ARBA00022475"/>
    </source>
</evidence>
<dbReference type="GO" id="GO:0004930">
    <property type="term" value="F:G protein-coupled receptor activity"/>
    <property type="evidence" value="ECO:0007669"/>
    <property type="project" value="UniProtKB-KW"/>
</dbReference>
<dbReference type="AlphaFoldDB" id="A0A813WXF3"/>
<keyword evidence="8" id="KW-0807">Transducer</keyword>
<keyword evidence="5" id="KW-0297">G-protein coupled receptor</keyword>
<evidence type="ECO:0000256" key="9">
    <source>
        <dbReference type="SAM" id="Phobius"/>
    </source>
</evidence>
<dbReference type="PANTHER" id="PTHR24229">
    <property type="entry name" value="NEUROPEPTIDES RECEPTOR"/>
    <property type="match status" value="1"/>
</dbReference>
<organism evidence="11 12">
    <name type="scientific">Adineta steineri</name>
    <dbReference type="NCBI Taxonomy" id="433720"/>
    <lineage>
        <taxon>Eukaryota</taxon>
        <taxon>Metazoa</taxon>
        <taxon>Spiralia</taxon>
        <taxon>Gnathifera</taxon>
        <taxon>Rotifera</taxon>
        <taxon>Eurotatoria</taxon>
        <taxon>Bdelloidea</taxon>
        <taxon>Adinetida</taxon>
        <taxon>Adinetidae</taxon>
        <taxon>Adineta</taxon>
    </lineage>
</organism>
<evidence type="ECO:0000256" key="8">
    <source>
        <dbReference type="ARBA" id="ARBA00023224"/>
    </source>
</evidence>
<dbReference type="SUPFAM" id="SSF81321">
    <property type="entry name" value="Family A G protein-coupled receptor-like"/>
    <property type="match status" value="1"/>
</dbReference>
<evidence type="ECO:0000256" key="5">
    <source>
        <dbReference type="ARBA" id="ARBA00023040"/>
    </source>
</evidence>
<reference evidence="11" key="1">
    <citation type="submission" date="2021-02" db="EMBL/GenBank/DDBJ databases">
        <authorList>
            <person name="Nowell W R."/>
        </authorList>
    </citation>
    <scope>NUCLEOTIDE SEQUENCE</scope>
</reference>
<dbReference type="GO" id="GO:0007218">
    <property type="term" value="P:neuropeptide signaling pathway"/>
    <property type="evidence" value="ECO:0007669"/>
    <property type="project" value="TreeGrafter"/>
</dbReference>
<dbReference type="PROSITE" id="PS50262">
    <property type="entry name" value="G_PROTEIN_RECEP_F1_2"/>
    <property type="match status" value="1"/>
</dbReference>
<comment type="subcellular location">
    <subcellularLocation>
        <location evidence="1">Cell membrane</location>
        <topology evidence="1">Multi-pass membrane protein</topology>
    </subcellularLocation>
</comment>
<feature type="transmembrane region" description="Helical" evidence="9">
    <location>
        <begin position="120"/>
        <end position="145"/>
    </location>
</feature>
<protein>
    <recommendedName>
        <fullName evidence="10">G-protein coupled receptors family 1 profile domain-containing protein</fullName>
    </recommendedName>
</protein>
<evidence type="ECO:0000256" key="3">
    <source>
        <dbReference type="ARBA" id="ARBA00022692"/>
    </source>
</evidence>
<dbReference type="PANTHER" id="PTHR24229:SF40">
    <property type="entry name" value="ALLATOSTATIN C RECEPTOR 1-RELATED"/>
    <property type="match status" value="1"/>
</dbReference>
<dbReference type="CDD" id="cd00637">
    <property type="entry name" value="7tm_classA_rhodopsin-like"/>
    <property type="match status" value="1"/>
</dbReference>
<dbReference type="PRINTS" id="PR00237">
    <property type="entry name" value="GPCRRHODOPSN"/>
</dbReference>
<evidence type="ECO:0000256" key="1">
    <source>
        <dbReference type="ARBA" id="ARBA00004651"/>
    </source>
</evidence>
<evidence type="ECO:0000259" key="10">
    <source>
        <dbReference type="PROSITE" id="PS50262"/>
    </source>
</evidence>